<organism evidence="2 3">
    <name type="scientific">Thermostaphylospora chromogena</name>
    <dbReference type="NCBI Taxonomy" id="35622"/>
    <lineage>
        <taxon>Bacteria</taxon>
        <taxon>Bacillati</taxon>
        <taxon>Actinomycetota</taxon>
        <taxon>Actinomycetes</taxon>
        <taxon>Streptosporangiales</taxon>
        <taxon>Thermomonosporaceae</taxon>
        <taxon>Thermostaphylospora</taxon>
    </lineage>
</organism>
<gene>
    <name evidence="2" type="ORF">SAMN04489764_4981</name>
</gene>
<dbReference type="STRING" id="35622.SAMN04489764_4981"/>
<protein>
    <submittedName>
        <fullName evidence="2">Putative membrane protein</fullName>
    </submittedName>
</protein>
<proteinExistence type="predicted"/>
<dbReference type="PANTHER" id="PTHR39419">
    <property type="entry name" value="SLL0814 PROTEIN"/>
    <property type="match status" value="1"/>
</dbReference>
<accession>A0A1H1HZV6</accession>
<dbReference type="RefSeq" id="WP_242659533.1">
    <property type="nucleotide sequence ID" value="NZ_FNKK01000002.1"/>
</dbReference>
<name>A0A1H1HZV6_9ACTN</name>
<keyword evidence="1" id="KW-1133">Transmembrane helix</keyword>
<feature type="transmembrane region" description="Helical" evidence="1">
    <location>
        <begin position="232"/>
        <end position="251"/>
    </location>
</feature>
<feature type="transmembrane region" description="Helical" evidence="1">
    <location>
        <begin position="173"/>
        <end position="193"/>
    </location>
</feature>
<dbReference type="Pfam" id="PF04240">
    <property type="entry name" value="Caroten_synth"/>
    <property type="match status" value="1"/>
</dbReference>
<dbReference type="Proteomes" id="UP000217103">
    <property type="component" value="Unassembled WGS sequence"/>
</dbReference>
<feature type="transmembrane region" description="Helical" evidence="1">
    <location>
        <begin position="21"/>
        <end position="40"/>
    </location>
</feature>
<feature type="transmembrane region" description="Helical" evidence="1">
    <location>
        <begin position="137"/>
        <end position="153"/>
    </location>
</feature>
<sequence>MFSVVDIRVIDARRSRQGATIAGTAFLAAMTAFQVASGLHPRSVPLVGVVVLLMVGCAVSFTAAVTSPRSAVVAFCAAVAIGFAAEWIGIRTGFPFGDYRYTGLLWPQVGGVPILVALAWAGMGPAAYAVAPGEGPVRILSGAAALTAWDLFLDPQMLRLGAWTWAEAGPYRGVPLSNFAGWLLVSALLMVVVHTVTGRRAAGATGLVCLYTVMAVMETIGFAAVFDPPDPVVAAVGGVSMGIFAVTAWTCRRRRGASDG</sequence>
<dbReference type="AlphaFoldDB" id="A0A1H1HZV6"/>
<keyword evidence="3" id="KW-1185">Reference proteome</keyword>
<reference evidence="2 3" key="1">
    <citation type="submission" date="2016-10" db="EMBL/GenBank/DDBJ databases">
        <authorList>
            <person name="de Groot N.N."/>
        </authorList>
    </citation>
    <scope>NUCLEOTIDE SEQUENCE [LARGE SCALE GENOMIC DNA]</scope>
    <source>
        <strain evidence="2 3">DSM 43794</strain>
    </source>
</reference>
<feature type="transmembrane region" description="Helical" evidence="1">
    <location>
        <begin position="205"/>
        <end position="226"/>
    </location>
</feature>
<evidence type="ECO:0000256" key="1">
    <source>
        <dbReference type="SAM" id="Phobius"/>
    </source>
</evidence>
<dbReference type="EMBL" id="FNKK01000002">
    <property type="protein sequence ID" value="SDR30638.1"/>
    <property type="molecule type" value="Genomic_DNA"/>
</dbReference>
<feature type="transmembrane region" description="Helical" evidence="1">
    <location>
        <begin position="72"/>
        <end position="90"/>
    </location>
</feature>
<evidence type="ECO:0000313" key="3">
    <source>
        <dbReference type="Proteomes" id="UP000217103"/>
    </source>
</evidence>
<feature type="transmembrane region" description="Helical" evidence="1">
    <location>
        <begin position="46"/>
        <end position="65"/>
    </location>
</feature>
<dbReference type="InterPro" id="IPR007354">
    <property type="entry name" value="CruF-like"/>
</dbReference>
<feature type="transmembrane region" description="Helical" evidence="1">
    <location>
        <begin position="110"/>
        <end position="130"/>
    </location>
</feature>
<keyword evidence="1" id="KW-0472">Membrane</keyword>
<dbReference type="PANTHER" id="PTHR39419:SF1">
    <property type="entry name" value="SLL0814 PROTEIN"/>
    <property type="match status" value="1"/>
</dbReference>
<evidence type="ECO:0000313" key="2">
    <source>
        <dbReference type="EMBL" id="SDR30638.1"/>
    </source>
</evidence>
<keyword evidence="1" id="KW-0812">Transmembrane</keyword>